<gene>
    <name evidence="1" type="ORF">M9H77_35640</name>
</gene>
<dbReference type="EMBL" id="CM044708">
    <property type="protein sequence ID" value="KAI5649635.1"/>
    <property type="molecule type" value="Genomic_DNA"/>
</dbReference>
<evidence type="ECO:0000313" key="1">
    <source>
        <dbReference type="EMBL" id="KAI5649635.1"/>
    </source>
</evidence>
<organism evidence="1 2">
    <name type="scientific">Catharanthus roseus</name>
    <name type="common">Madagascar periwinkle</name>
    <name type="synonym">Vinca rosea</name>
    <dbReference type="NCBI Taxonomy" id="4058"/>
    <lineage>
        <taxon>Eukaryota</taxon>
        <taxon>Viridiplantae</taxon>
        <taxon>Streptophyta</taxon>
        <taxon>Embryophyta</taxon>
        <taxon>Tracheophyta</taxon>
        <taxon>Spermatophyta</taxon>
        <taxon>Magnoliopsida</taxon>
        <taxon>eudicotyledons</taxon>
        <taxon>Gunneridae</taxon>
        <taxon>Pentapetalae</taxon>
        <taxon>asterids</taxon>
        <taxon>lamiids</taxon>
        <taxon>Gentianales</taxon>
        <taxon>Apocynaceae</taxon>
        <taxon>Rauvolfioideae</taxon>
        <taxon>Vinceae</taxon>
        <taxon>Catharanthinae</taxon>
        <taxon>Catharanthus</taxon>
    </lineage>
</organism>
<name>A0ACB9ZQC4_CATRO</name>
<evidence type="ECO:0000313" key="2">
    <source>
        <dbReference type="Proteomes" id="UP001060085"/>
    </source>
</evidence>
<accession>A0ACB9ZQC4</accession>
<keyword evidence="2" id="KW-1185">Reference proteome</keyword>
<comment type="caution">
    <text evidence="1">The sequence shown here is derived from an EMBL/GenBank/DDBJ whole genome shotgun (WGS) entry which is preliminary data.</text>
</comment>
<dbReference type="Proteomes" id="UP001060085">
    <property type="component" value="Linkage Group LG08"/>
</dbReference>
<proteinExistence type="predicted"/>
<reference evidence="2" key="1">
    <citation type="journal article" date="2023" name="Nat. Plants">
        <title>Single-cell RNA sequencing provides a high-resolution roadmap for understanding the multicellular compartmentation of specialized metabolism.</title>
        <authorList>
            <person name="Sun S."/>
            <person name="Shen X."/>
            <person name="Li Y."/>
            <person name="Li Y."/>
            <person name="Wang S."/>
            <person name="Li R."/>
            <person name="Zhang H."/>
            <person name="Shen G."/>
            <person name="Guo B."/>
            <person name="Wei J."/>
            <person name="Xu J."/>
            <person name="St-Pierre B."/>
            <person name="Chen S."/>
            <person name="Sun C."/>
        </authorList>
    </citation>
    <scope>NUCLEOTIDE SEQUENCE [LARGE SCALE GENOMIC DNA]</scope>
</reference>
<protein>
    <submittedName>
        <fullName evidence="1">Uncharacterized protein</fullName>
    </submittedName>
</protein>
<sequence length="195" mass="21549">MQRKKAKNDSWEQTSPANGGPQDPVLVPSYNGHIACSIWRGHDRGILKARTITFDVLHVPASELLLAICLCGEVAARHYQFPHALGEMIVTLHNVEFILGVSSYGNISELDISDSSIGINGQDFASIAESPGSGLSKEQRAACYVLGHNVPGKLWPLVKNAWIYLYFSMFAPPVRPEEKLCKSYIQRFAMLGYKT</sequence>